<feature type="domain" description="M23ase beta-sheet core" evidence="1">
    <location>
        <begin position="39"/>
        <end position="131"/>
    </location>
</feature>
<dbReference type="SUPFAM" id="SSF51261">
    <property type="entry name" value="Duplicated hybrid motif"/>
    <property type="match status" value="1"/>
</dbReference>
<dbReference type="CDD" id="cd12797">
    <property type="entry name" value="M23_peptidase"/>
    <property type="match status" value="1"/>
</dbReference>
<reference evidence="2 3" key="1">
    <citation type="journal article" date="2016" name="Nat. Commun.">
        <title>Thousands of microbial genomes shed light on interconnected biogeochemical processes in an aquifer system.</title>
        <authorList>
            <person name="Anantharaman K."/>
            <person name="Brown C.T."/>
            <person name="Hug L.A."/>
            <person name="Sharon I."/>
            <person name="Castelle C.J."/>
            <person name="Probst A.J."/>
            <person name="Thomas B.C."/>
            <person name="Singh A."/>
            <person name="Wilkins M.J."/>
            <person name="Karaoz U."/>
            <person name="Brodie E.L."/>
            <person name="Williams K.H."/>
            <person name="Hubbard S.S."/>
            <person name="Banfield J.F."/>
        </authorList>
    </citation>
    <scope>NUCLEOTIDE SEQUENCE [LARGE SCALE GENOMIC DNA]</scope>
</reference>
<dbReference type="InterPro" id="IPR011055">
    <property type="entry name" value="Dup_hybrid_motif"/>
</dbReference>
<organism evidence="2 3">
    <name type="scientific">Candidatus Daviesbacteria bacterium RIFCSPLOWO2_01_FULL_39_12</name>
    <dbReference type="NCBI Taxonomy" id="1797785"/>
    <lineage>
        <taxon>Bacteria</taxon>
        <taxon>Candidatus Daviesiibacteriota</taxon>
    </lineage>
</organism>
<gene>
    <name evidence="2" type="ORF">A3B45_05540</name>
</gene>
<dbReference type="EMBL" id="MFDM01000021">
    <property type="protein sequence ID" value="OGE42804.1"/>
    <property type="molecule type" value="Genomic_DNA"/>
</dbReference>
<dbReference type="PANTHER" id="PTHR21666">
    <property type="entry name" value="PEPTIDASE-RELATED"/>
    <property type="match status" value="1"/>
</dbReference>
<comment type="caution">
    <text evidence="2">The sequence shown here is derived from an EMBL/GenBank/DDBJ whole genome shotgun (WGS) entry which is preliminary data.</text>
</comment>
<sequence length="144" mass="15976">MKPKIRLPFDGHYPVTFPFAVIPDDEEIKKKFIQWGIRGHHGIDYRMPQGTEVLSCSRGQVIQVGENGDFGISITLKHKWGISIYAHLKEAKVNVGNKVRVGEVIGLSGKSGAAFGEHLHFGIKLNQADLNNGYLGFTDPSPFF</sequence>
<dbReference type="Pfam" id="PF01551">
    <property type="entry name" value="Peptidase_M23"/>
    <property type="match status" value="1"/>
</dbReference>
<dbReference type="PANTHER" id="PTHR21666:SF270">
    <property type="entry name" value="MUREIN HYDROLASE ACTIVATOR ENVC"/>
    <property type="match status" value="1"/>
</dbReference>
<dbReference type="InterPro" id="IPR016047">
    <property type="entry name" value="M23ase_b-sheet_dom"/>
</dbReference>
<proteinExistence type="predicted"/>
<evidence type="ECO:0000313" key="3">
    <source>
        <dbReference type="Proteomes" id="UP000178565"/>
    </source>
</evidence>
<dbReference type="AlphaFoldDB" id="A0A1F5KPN2"/>
<dbReference type="Gene3D" id="2.70.70.10">
    <property type="entry name" value="Glucose Permease (Domain IIA)"/>
    <property type="match status" value="1"/>
</dbReference>
<accession>A0A1F5KPN2</accession>
<dbReference type="Proteomes" id="UP000178565">
    <property type="component" value="Unassembled WGS sequence"/>
</dbReference>
<evidence type="ECO:0000259" key="1">
    <source>
        <dbReference type="Pfam" id="PF01551"/>
    </source>
</evidence>
<dbReference type="GO" id="GO:0004222">
    <property type="term" value="F:metalloendopeptidase activity"/>
    <property type="evidence" value="ECO:0007669"/>
    <property type="project" value="TreeGrafter"/>
</dbReference>
<dbReference type="InterPro" id="IPR050570">
    <property type="entry name" value="Cell_wall_metabolism_enzyme"/>
</dbReference>
<evidence type="ECO:0000313" key="2">
    <source>
        <dbReference type="EMBL" id="OGE42804.1"/>
    </source>
</evidence>
<dbReference type="STRING" id="1797785.A3B45_05540"/>
<name>A0A1F5KPN2_9BACT</name>
<protein>
    <recommendedName>
        <fullName evidence="1">M23ase beta-sheet core domain-containing protein</fullName>
    </recommendedName>
</protein>